<evidence type="ECO:0000313" key="2">
    <source>
        <dbReference type="EMBL" id="PRR73755.1"/>
    </source>
</evidence>
<dbReference type="Proteomes" id="UP000239430">
    <property type="component" value="Unassembled WGS sequence"/>
</dbReference>
<dbReference type="AlphaFoldDB" id="A0A9X7J424"/>
<comment type="caution">
    <text evidence="2">The sequence shown here is derived from an EMBL/GenBank/DDBJ whole genome shotgun (WGS) entry which is preliminary data.</text>
</comment>
<feature type="chain" id="PRO_5040742743" description="Matrilin coiled-coil trimerisation domain-containing protein" evidence="1">
    <location>
        <begin position="28"/>
        <end position="79"/>
    </location>
</feature>
<protein>
    <recommendedName>
        <fullName evidence="4">Matrilin coiled-coil trimerisation domain-containing protein</fullName>
    </recommendedName>
</protein>
<evidence type="ECO:0000313" key="3">
    <source>
        <dbReference type="Proteomes" id="UP000239430"/>
    </source>
</evidence>
<accession>A0A9X7J424</accession>
<organism evidence="2 3">
    <name type="scientific">Neomoorella stamsii</name>
    <dbReference type="NCBI Taxonomy" id="1266720"/>
    <lineage>
        <taxon>Bacteria</taxon>
        <taxon>Bacillati</taxon>
        <taxon>Bacillota</taxon>
        <taxon>Clostridia</taxon>
        <taxon>Neomoorellales</taxon>
        <taxon>Neomoorellaceae</taxon>
        <taxon>Neomoorella</taxon>
    </lineage>
</organism>
<gene>
    <name evidence="2" type="ORF">MOST_12400</name>
</gene>
<keyword evidence="3" id="KW-1185">Reference proteome</keyword>
<reference evidence="2 3" key="1">
    <citation type="submission" date="2018-03" db="EMBL/GenBank/DDBJ databases">
        <title>Genome sequence of Moorella stamsii DSM 26217.</title>
        <authorList>
            <person name="Poehlein A."/>
            <person name="Daniel R."/>
        </authorList>
    </citation>
    <scope>NUCLEOTIDE SEQUENCE [LARGE SCALE GENOMIC DNA]</scope>
    <source>
        <strain evidence="3">DSM 26217</strain>
    </source>
</reference>
<dbReference type="EMBL" id="PVXL01000037">
    <property type="protein sequence ID" value="PRR73755.1"/>
    <property type="molecule type" value="Genomic_DNA"/>
</dbReference>
<proteinExistence type="predicted"/>
<evidence type="ECO:0000256" key="1">
    <source>
        <dbReference type="SAM" id="SignalP"/>
    </source>
</evidence>
<keyword evidence="1" id="KW-0732">Signal</keyword>
<sequence>MAVRNYYLLVVILLLAFALGLAGSAGATASMAGLQADPVVTRSYVQEAVDSRLAPLQQEIERAQQRLTALQQRVNNLVR</sequence>
<name>A0A9X7J424_9FIRM</name>
<evidence type="ECO:0008006" key="4">
    <source>
        <dbReference type="Google" id="ProtNLM"/>
    </source>
</evidence>
<feature type="signal peptide" evidence="1">
    <location>
        <begin position="1"/>
        <end position="27"/>
    </location>
</feature>